<evidence type="ECO:0000313" key="2">
    <source>
        <dbReference type="EMBL" id="MBD6615352.1"/>
    </source>
</evidence>
<protein>
    <recommendedName>
        <fullName evidence="1">Cyclophilin-like domain-containing protein</fullName>
    </recommendedName>
</protein>
<accession>A0AA40SUR7</accession>
<sequence>MMFSATFLFGSSVGCSQDQSAFGGNTNINNQSSNAANETKGNKIKIKIGSKTFNTTLFDNATANAFKAMLPLKLKMDELNGNEKKYDFSNNLPTDSSNPKTINKGDLMVWGSNTLVLFYKTFPTQYSYTKLGRMDDPSGLEAAVGSGNVTVTFELE</sequence>
<dbReference type="Pfam" id="PF18050">
    <property type="entry name" value="Cyclophil_like2"/>
    <property type="match status" value="1"/>
</dbReference>
<dbReference type="Proteomes" id="UP001165986">
    <property type="component" value="Unassembled WGS sequence"/>
</dbReference>
<organism evidence="2 3">
    <name type="scientific">Komarekiella delphini-convector SJRDD-AB1</name>
    <dbReference type="NCBI Taxonomy" id="2593771"/>
    <lineage>
        <taxon>Bacteria</taxon>
        <taxon>Bacillati</taxon>
        <taxon>Cyanobacteriota</taxon>
        <taxon>Cyanophyceae</taxon>
        <taxon>Nostocales</taxon>
        <taxon>Nostocaceae</taxon>
        <taxon>Komarekiella</taxon>
        <taxon>Komarekiella delphini-convector</taxon>
    </lineage>
</organism>
<dbReference type="AlphaFoldDB" id="A0AA40SUR7"/>
<dbReference type="InterPro" id="IPR041183">
    <property type="entry name" value="Cyclophilin-like"/>
</dbReference>
<proteinExistence type="predicted"/>
<dbReference type="InterPro" id="IPR029000">
    <property type="entry name" value="Cyclophilin-like_dom_sf"/>
</dbReference>
<reference evidence="2" key="1">
    <citation type="submission" date="2019-07" db="EMBL/GenBank/DDBJ databases">
        <title>Toxilogical consequences of a new and cryptic species of cyanobacteria (Komarekiella delphini-convector) recovered from the epidermis of a bottlenose dolphin and 1500 ft. in the air.</title>
        <authorList>
            <person name="Brown A.O."/>
            <person name="Dvorak P."/>
            <person name="Villanueva C.D."/>
            <person name="Foss A.J."/>
            <person name="Garvey A.D."/>
            <person name="Gibson Q.A."/>
            <person name="Johansen J.R."/>
            <person name="Casamatta D.A."/>
        </authorList>
    </citation>
    <scope>NUCLEOTIDE SEQUENCE</scope>
    <source>
        <strain evidence="2">SJRDD-AB1</strain>
    </source>
</reference>
<dbReference type="Gene3D" id="2.40.100.20">
    <property type="match status" value="1"/>
</dbReference>
<dbReference type="EMBL" id="VJXY01000004">
    <property type="protein sequence ID" value="MBD6615352.1"/>
    <property type="molecule type" value="Genomic_DNA"/>
</dbReference>
<name>A0AA40SUR7_9NOST</name>
<dbReference type="SUPFAM" id="SSF50891">
    <property type="entry name" value="Cyclophilin-like"/>
    <property type="match status" value="1"/>
</dbReference>
<evidence type="ECO:0000313" key="3">
    <source>
        <dbReference type="Proteomes" id="UP001165986"/>
    </source>
</evidence>
<gene>
    <name evidence="2" type="ORF">FNW02_05710</name>
</gene>
<evidence type="ECO:0000259" key="1">
    <source>
        <dbReference type="Pfam" id="PF18050"/>
    </source>
</evidence>
<feature type="domain" description="Cyclophilin-like" evidence="1">
    <location>
        <begin position="46"/>
        <end position="154"/>
    </location>
</feature>
<comment type="caution">
    <text evidence="2">The sequence shown here is derived from an EMBL/GenBank/DDBJ whole genome shotgun (WGS) entry which is preliminary data.</text>
</comment>
<keyword evidence="3" id="KW-1185">Reference proteome</keyword>